<proteinExistence type="predicted"/>
<dbReference type="EMBL" id="MU006789">
    <property type="protein sequence ID" value="KAF2638673.1"/>
    <property type="molecule type" value="Genomic_DNA"/>
</dbReference>
<dbReference type="Proteomes" id="UP000799753">
    <property type="component" value="Unassembled WGS sequence"/>
</dbReference>
<evidence type="ECO:0000256" key="1">
    <source>
        <dbReference type="SAM" id="MobiDB-lite"/>
    </source>
</evidence>
<feature type="region of interest" description="Disordered" evidence="1">
    <location>
        <begin position="1"/>
        <end position="113"/>
    </location>
</feature>
<feature type="compositionally biased region" description="Low complexity" evidence="1">
    <location>
        <begin position="66"/>
        <end position="101"/>
    </location>
</feature>
<evidence type="ECO:0000313" key="2">
    <source>
        <dbReference type="EMBL" id="KAF2638673.1"/>
    </source>
</evidence>
<name>A0A6A6RW72_9PLEO</name>
<sequence length="344" mass="38113">MGRPSNPQRPSSVTKNVVKSTKDAPARIEKRPYDSKSGSQNSRYVKKTSKSIERVIDSYVPKYSNSGSSDAEKISSSGSSIACSNSSASSVQPSESASNNSYPRKSYVNSRTSPDEIDDYLDLIYKDVCSQNLSSAMKDPDVMNDYRSRHRYHSGVTCARQFNLSHPYVLSMLRKMYSQFDCVSFCSMGLLEAGMIVYYLAPYTLGLDQASQGEGTATIGRHNFSTRVHLKGRFGIVVDKYTQALTVAEVFTFGGKGLQSKPRRVHAEYVGLQCASDKEFYNPSPYPPLEVAESACDMSKDMSVHLVTDKIGLSHQILFAGRVTSSSLRNLRDLIKKTEEAARR</sequence>
<dbReference type="AlphaFoldDB" id="A0A6A6RW72"/>
<feature type="compositionally biased region" description="Basic and acidic residues" evidence="1">
    <location>
        <begin position="20"/>
        <end position="34"/>
    </location>
</feature>
<protein>
    <submittedName>
        <fullName evidence="2">Uncharacterized protein</fullName>
    </submittedName>
</protein>
<evidence type="ECO:0000313" key="3">
    <source>
        <dbReference type="Proteomes" id="UP000799753"/>
    </source>
</evidence>
<organism evidence="2 3">
    <name type="scientific">Massarina eburnea CBS 473.64</name>
    <dbReference type="NCBI Taxonomy" id="1395130"/>
    <lineage>
        <taxon>Eukaryota</taxon>
        <taxon>Fungi</taxon>
        <taxon>Dikarya</taxon>
        <taxon>Ascomycota</taxon>
        <taxon>Pezizomycotina</taxon>
        <taxon>Dothideomycetes</taxon>
        <taxon>Pleosporomycetidae</taxon>
        <taxon>Pleosporales</taxon>
        <taxon>Massarineae</taxon>
        <taxon>Massarinaceae</taxon>
        <taxon>Massarina</taxon>
    </lineage>
</organism>
<feature type="compositionally biased region" description="Polar residues" evidence="1">
    <location>
        <begin position="1"/>
        <end position="19"/>
    </location>
</feature>
<dbReference type="OrthoDB" id="3794181at2759"/>
<gene>
    <name evidence="2" type="ORF">P280DRAFT_520121</name>
</gene>
<reference evidence="2" key="1">
    <citation type="journal article" date="2020" name="Stud. Mycol.">
        <title>101 Dothideomycetes genomes: a test case for predicting lifestyles and emergence of pathogens.</title>
        <authorList>
            <person name="Haridas S."/>
            <person name="Albert R."/>
            <person name="Binder M."/>
            <person name="Bloem J."/>
            <person name="Labutti K."/>
            <person name="Salamov A."/>
            <person name="Andreopoulos B."/>
            <person name="Baker S."/>
            <person name="Barry K."/>
            <person name="Bills G."/>
            <person name="Bluhm B."/>
            <person name="Cannon C."/>
            <person name="Castanera R."/>
            <person name="Culley D."/>
            <person name="Daum C."/>
            <person name="Ezra D."/>
            <person name="Gonzalez J."/>
            <person name="Henrissat B."/>
            <person name="Kuo A."/>
            <person name="Liang C."/>
            <person name="Lipzen A."/>
            <person name="Lutzoni F."/>
            <person name="Magnuson J."/>
            <person name="Mondo S."/>
            <person name="Nolan M."/>
            <person name="Ohm R."/>
            <person name="Pangilinan J."/>
            <person name="Park H.-J."/>
            <person name="Ramirez L."/>
            <person name="Alfaro M."/>
            <person name="Sun H."/>
            <person name="Tritt A."/>
            <person name="Yoshinaga Y."/>
            <person name="Zwiers L.-H."/>
            <person name="Turgeon B."/>
            <person name="Goodwin S."/>
            <person name="Spatafora J."/>
            <person name="Crous P."/>
            <person name="Grigoriev I."/>
        </authorList>
    </citation>
    <scope>NUCLEOTIDE SEQUENCE</scope>
    <source>
        <strain evidence="2">CBS 473.64</strain>
    </source>
</reference>
<accession>A0A6A6RW72</accession>
<keyword evidence="3" id="KW-1185">Reference proteome</keyword>